<keyword evidence="15" id="KW-1185">Reference proteome</keyword>
<sequence>MLKRIRIGIVFMLISALLSATGQLMWKIGKDNFIFIFIGLAFYGLGAIFMIKSLKLEKLSVAYPVMCISYLLALFYGYVFLNEVITIKKLVAVLLIIIGVSFCSRGK</sequence>
<dbReference type="GO" id="GO:0009103">
    <property type="term" value="P:lipopolysaccharide biosynthetic process"/>
    <property type="evidence" value="ECO:0007669"/>
    <property type="project" value="UniProtKB-KW"/>
</dbReference>
<name>A0A1M6UNF3_9CLOT</name>
<dbReference type="InterPro" id="IPR000620">
    <property type="entry name" value="EamA_dom"/>
</dbReference>
<dbReference type="SUPFAM" id="SSF103481">
    <property type="entry name" value="Multidrug resistance efflux transporter EmrE"/>
    <property type="match status" value="1"/>
</dbReference>
<dbReference type="PANTHER" id="PTHR30561:SF9">
    <property type="entry name" value="4-AMINO-4-DEOXY-L-ARABINOSE-PHOSPHOUNDECAPRENOL FLIPPASE SUBUNIT ARNF-RELATED"/>
    <property type="match status" value="1"/>
</dbReference>
<keyword evidence="7 12" id="KW-0812">Transmembrane</keyword>
<dbReference type="GO" id="GO:0022857">
    <property type="term" value="F:transmembrane transporter activity"/>
    <property type="evidence" value="ECO:0007669"/>
    <property type="project" value="InterPro"/>
</dbReference>
<keyword evidence="3" id="KW-1003">Cell membrane</keyword>
<evidence type="ECO:0000256" key="1">
    <source>
        <dbReference type="ARBA" id="ARBA00004651"/>
    </source>
</evidence>
<dbReference type="AlphaFoldDB" id="A0A1M6UNF3"/>
<proteinExistence type="inferred from homology"/>
<dbReference type="PANTHER" id="PTHR30561">
    <property type="entry name" value="SMR FAMILY PROTON-DEPENDENT DRUG EFFLUX TRANSPORTER SUGE"/>
    <property type="match status" value="1"/>
</dbReference>
<feature type="transmembrane region" description="Helical" evidence="12">
    <location>
        <begin position="32"/>
        <end position="51"/>
    </location>
</feature>
<evidence type="ECO:0000256" key="3">
    <source>
        <dbReference type="ARBA" id="ARBA00022475"/>
    </source>
</evidence>
<keyword evidence="5" id="KW-0997">Cell inner membrane</keyword>
<evidence type="ECO:0000256" key="12">
    <source>
        <dbReference type="SAM" id="Phobius"/>
    </source>
</evidence>
<evidence type="ECO:0000259" key="13">
    <source>
        <dbReference type="Pfam" id="PF00892"/>
    </source>
</evidence>
<dbReference type="Pfam" id="PF00892">
    <property type="entry name" value="EamA"/>
    <property type="match status" value="1"/>
</dbReference>
<evidence type="ECO:0000256" key="10">
    <source>
        <dbReference type="ARBA" id="ARBA00023098"/>
    </source>
</evidence>
<keyword evidence="9 12" id="KW-1133">Transmembrane helix</keyword>
<keyword evidence="8" id="KW-0448">Lipopolysaccharide biosynthesis</keyword>
<evidence type="ECO:0000256" key="11">
    <source>
        <dbReference type="ARBA" id="ARBA00023136"/>
    </source>
</evidence>
<feature type="domain" description="EamA" evidence="13">
    <location>
        <begin position="7"/>
        <end position="103"/>
    </location>
</feature>
<comment type="subcellular location">
    <subcellularLocation>
        <location evidence="1">Cell membrane</location>
        <topology evidence="1">Multi-pass membrane protein</topology>
    </subcellularLocation>
</comment>
<evidence type="ECO:0000256" key="9">
    <source>
        <dbReference type="ARBA" id="ARBA00022989"/>
    </source>
</evidence>
<reference evidence="14 15" key="1">
    <citation type="submission" date="2016-11" db="EMBL/GenBank/DDBJ databases">
        <authorList>
            <person name="Jaros S."/>
            <person name="Januszkiewicz K."/>
            <person name="Wedrychowicz H."/>
        </authorList>
    </citation>
    <scope>NUCLEOTIDE SEQUENCE [LARGE SCALE GENOMIC DNA]</scope>
    <source>
        <strain evidence="14 15">DSM 21758</strain>
    </source>
</reference>
<dbReference type="Proteomes" id="UP000184310">
    <property type="component" value="Unassembled WGS sequence"/>
</dbReference>
<evidence type="ECO:0000256" key="7">
    <source>
        <dbReference type="ARBA" id="ARBA00022692"/>
    </source>
</evidence>
<evidence type="ECO:0000256" key="5">
    <source>
        <dbReference type="ARBA" id="ARBA00022519"/>
    </source>
</evidence>
<dbReference type="STRING" id="1121302.SAMN02745163_04308"/>
<feature type="transmembrane region" description="Helical" evidence="12">
    <location>
        <begin position="63"/>
        <end position="81"/>
    </location>
</feature>
<evidence type="ECO:0000256" key="8">
    <source>
        <dbReference type="ARBA" id="ARBA00022985"/>
    </source>
</evidence>
<dbReference type="Gene3D" id="1.10.3730.20">
    <property type="match status" value="1"/>
</dbReference>
<dbReference type="InterPro" id="IPR037185">
    <property type="entry name" value="EmrE-like"/>
</dbReference>
<evidence type="ECO:0000313" key="14">
    <source>
        <dbReference type="EMBL" id="SHK70706.1"/>
    </source>
</evidence>
<gene>
    <name evidence="14" type="ORF">SAMN02745163_04308</name>
</gene>
<dbReference type="InterPro" id="IPR000390">
    <property type="entry name" value="Small_drug/metabolite_transptr"/>
</dbReference>
<accession>A0A1M6UNF3</accession>
<dbReference type="GO" id="GO:0005886">
    <property type="term" value="C:plasma membrane"/>
    <property type="evidence" value="ECO:0007669"/>
    <property type="project" value="UniProtKB-SubCell"/>
</dbReference>
<evidence type="ECO:0000256" key="6">
    <source>
        <dbReference type="ARBA" id="ARBA00022556"/>
    </source>
</evidence>
<keyword evidence="4" id="KW-0444">Lipid biosynthesis</keyword>
<protein>
    <submittedName>
        <fullName evidence="14">Uncharacterized membrane protein</fullName>
    </submittedName>
</protein>
<evidence type="ECO:0000313" key="15">
    <source>
        <dbReference type="Proteomes" id="UP000184310"/>
    </source>
</evidence>
<evidence type="ECO:0000256" key="4">
    <source>
        <dbReference type="ARBA" id="ARBA00022516"/>
    </source>
</evidence>
<dbReference type="RefSeq" id="WP_072993273.1">
    <property type="nucleotide sequence ID" value="NZ_FQZB01000024.1"/>
</dbReference>
<comment type="similarity">
    <text evidence="2">Belongs to the EamA transporter family.</text>
</comment>
<dbReference type="EMBL" id="FQZB01000024">
    <property type="protein sequence ID" value="SHK70706.1"/>
    <property type="molecule type" value="Genomic_DNA"/>
</dbReference>
<dbReference type="OrthoDB" id="3732386at2"/>
<organism evidence="14 15">
    <name type="scientific">Clostridium cavendishii DSM 21758</name>
    <dbReference type="NCBI Taxonomy" id="1121302"/>
    <lineage>
        <taxon>Bacteria</taxon>
        <taxon>Bacillati</taxon>
        <taxon>Bacillota</taxon>
        <taxon>Clostridia</taxon>
        <taxon>Eubacteriales</taxon>
        <taxon>Clostridiaceae</taxon>
        <taxon>Clostridium</taxon>
    </lineage>
</organism>
<evidence type="ECO:0000256" key="2">
    <source>
        <dbReference type="ARBA" id="ARBA00007362"/>
    </source>
</evidence>
<keyword evidence="11 12" id="KW-0472">Membrane</keyword>
<keyword evidence="10" id="KW-0443">Lipid metabolism</keyword>
<keyword evidence="6" id="KW-0441">Lipid A biosynthesis</keyword>
<feature type="transmembrane region" description="Helical" evidence="12">
    <location>
        <begin position="87"/>
        <end position="104"/>
    </location>
</feature>